<organism evidence="1 2">
    <name type="scientific">Adineta steineri</name>
    <dbReference type="NCBI Taxonomy" id="433720"/>
    <lineage>
        <taxon>Eukaryota</taxon>
        <taxon>Metazoa</taxon>
        <taxon>Spiralia</taxon>
        <taxon>Gnathifera</taxon>
        <taxon>Rotifera</taxon>
        <taxon>Eurotatoria</taxon>
        <taxon>Bdelloidea</taxon>
        <taxon>Adinetida</taxon>
        <taxon>Adinetidae</taxon>
        <taxon>Adineta</taxon>
    </lineage>
</organism>
<name>A0A815QC64_9BILA</name>
<sequence>MIGGINGAMNVDGLARCIMSEASIGNSIEQTAIGFACQRNLKHASNQRPTPKITQLAKDILEGRVHDPTRGANHWYSPYSMPKENEKTIGFACQRNLKHASNQRPTPKITQLAKDILEGRVHDPTRGANHWYSPYSMPKENEKSKCKRPIGTGHMDCRGGLEQACDGKKNYKPSWANSNKQVDIPDVRACRYKFFKL</sequence>
<dbReference type="AlphaFoldDB" id="A0A815QC64"/>
<gene>
    <name evidence="1" type="ORF">IZO911_LOCUS42935</name>
</gene>
<accession>A0A815QC64</accession>
<reference evidence="1" key="1">
    <citation type="submission" date="2021-02" db="EMBL/GenBank/DDBJ databases">
        <authorList>
            <person name="Nowell W R."/>
        </authorList>
    </citation>
    <scope>NUCLEOTIDE SEQUENCE</scope>
</reference>
<evidence type="ECO:0000313" key="1">
    <source>
        <dbReference type="EMBL" id="CAF1461213.1"/>
    </source>
</evidence>
<protein>
    <submittedName>
        <fullName evidence="1">Uncharacterized protein</fullName>
    </submittedName>
</protein>
<dbReference type="Proteomes" id="UP000663860">
    <property type="component" value="Unassembled WGS sequence"/>
</dbReference>
<dbReference type="EMBL" id="CAJNOE010001972">
    <property type="protein sequence ID" value="CAF1461213.1"/>
    <property type="molecule type" value="Genomic_DNA"/>
</dbReference>
<proteinExistence type="predicted"/>
<evidence type="ECO:0000313" key="2">
    <source>
        <dbReference type="Proteomes" id="UP000663860"/>
    </source>
</evidence>
<comment type="caution">
    <text evidence="1">The sequence shown here is derived from an EMBL/GenBank/DDBJ whole genome shotgun (WGS) entry which is preliminary data.</text>
</comment>